<name>A0AAV1RG56_9ROSI</name>
<dbReference type="PANTHER" id="PTHR46036">
    <property type="entry name" value="LACTOYLGLUTATHIONE LYASE"/>
    <property type="match status" value="1"/>
</dbReference>
<dbReference type="Gene3D" id="3.10.180.10">
    <property type="entry name" value="2,3-Dihydroxybiphenyl 1,2-Dioxygenase, domain 1"/>
    <property type="match status" value="1"/>
</dbReference>
<dbReference type="InterPro" id="IPR029068">
    <property type="entry name" value="Glyas_Bleomycin-R_OHBP_Dase"/>
</dbReference>
<proteinExistence type="predicted"/>
<protein>
    <recommendedName>
        <fullName evidence="3">RNase H type-1 domain-containing protein</fullName>
    </recommendedName>
</protein>
<evidence type="ECO:0000313" key="1">
    <source>
        <dbReference type="EMBL" id="CAK7333629.1"/>
    </source>
</evidence>
<dbReference type="EMBL" id="CAWUPB010000936">
    <property type="protein sequence ID" value="CAK7333629.1"/>
    <property type="molecule type" value="Genomic_DNA"/>
</dbReference>
<reference evidence="1 2" key="1">
    <citation type="submission" date="2024-01" db="EMBL/GenBank/DDBJ databases">
        <authorList>
            <person name="Waweru B."/>
        </authorList>
    </citation>
    <scope>NUCLEOTIDE SEQUENCE [LARGE SCALE GENOMIC DNA]</scope>
</reference>
<keyword evidence="2" id="KW-1185">Reference proteome</keyword>
<dbReference type="GO" id="GO:0019243">
    <property type="term" value="P:methylglyoxal catabolic process to D-lactate via S-lactoyl-glutathione"/>
    <property type="evidence" value="ECO:0007669"/>
    <property type="project" value="TreeGrafter"/>
</dbReference>
<accession>A0AAV1RG56</accession>
<dbReference type="Proteomes" id="UP001314170">
    <property type="component" value="Unassembled WGS sequence"/>
</dbReference>
<dbReference type="GO" id="GO:0004462">
    <property type="term" value="F:lactoylglutathione lyase activity"/>
    <property type="evidence" value="ECO:0007669"/>
    <property type="project" value="TreeGrafter"/>
</dbReference>
<sequence>MTHYSNIAGLAFGGRDATGKIVMAEHGDARCPQFCRLKRWLVGKAIKEAVNIELTDVMVETDAMLVAESLRKDNETVPGKLSVDLGMKLLRTIDRPEHKVKCSFSDDLMRILSSSYEDEYKTIVMELTFNYGVTKYTKEKMRMRSAKVVNFVTQELGGKITYQPRPIPRLNTKITSFLDLDG</sequence>
<dbReference type="AlphaFoldDB" id="A0AAV1RG56"/>
<dbReference type="GO" id="GO:0005737">
    <property type="term" value="C:cytoplasm"/>
    <property type="evidence" value="ECO:0007669"/>
    <property type="project" value="TreeGrafter"/>
</dbReference>
<evidence type="ECO:0000313" key="2">
    <source>
        <dbReference type="Proteomes" id="UP001314170"/>
    </source>
</evidence>
<comment type="caution">
    <text evidence="1">The sequence shown here is derived from an EMBL/GenBank/DDBJ whole genome shotgun (WGS) entry which is preliminary data.</text>
</comment>
<gene>
    <name evidence="1" type="ORF">DCAF_LOCUS9538</name>
</gene>
<evidence type="ECO:0008006" key="3">
    <source>
        <dbReference type="Google" id="ProtNLM"/>
    </source>
</evidence>
<organism evidence="1 2">
    <name type="scientific">Dovyalis caffra</name>
    <dbReference type="NCBI Taxonomy" id="77055"/>
    <lineage>
        <taxon>Eukaryota</taxon>
        <taxon>Viridiplantae</taxon>
        <taxon>Streptophyta</taxon>
        <taxon>Embryophyta</taxon>
        <taxon>Tracheophyta</taxon>
        <taxon>Spermatophyta</taxon>
        <taxon>Magnoliopsida</taxon>
        <taxon>eudicotyledons</taxon>
        <taxon>Gunneridae</taxon>
        <taxon>Pentapetalae</taxon>
        <taxon>rosids</taxon>
        <taxon>fabids</taxon>
        <taxon>Malpighiales</taxon>
        <taxon>Salicaceae</taxon>
        <taxon>Flacourtieae</taxon>
        <taxon>Dovyalis</taxon>
    </lineage>
</organism>
<dbReference type="PANTHER" id="PTHR46036:SF2">
    <property type="entry name" value="LACTOYLGLUTATHIONE LYASE GLX1"/>
    <property type="match status" value="1"/>
</dbReference>